<proteinExistence type="predicted"/>
<dbReference type="EMBL" id="LNQE01001700">
    <property type="protein sequence ID" value="KUG14116.1"/>
    <property type="molecule type" value="Genomic_DNA"/>
</dbReference>
<dbReference type="AlphaFoldDB" id="A0A0W8EZQ3"/>
<name>A0A0W8EZQ3_9ZZZZ</name>
<organism evidence="1">
    <name type="scientific">hydrocarbon metagenome</name>
    <dbReference type="NCBI Taxonomy" id="938273"/>
    <lineage>
        <taxon>unclassified sequences</taxon>
        <taxon>metagenomes</taxon>
        <taxon>ecological metagenomes</taxon>
    </lineage>
</organism>
<comment type="caution">
    <text evidence="1">The sequence shown here is derived from an EMBL/GenBank/DDBJ whole genome shotgun (WGS) entry which is preliminary data.</text>
</comment>
<gene>
    <name evidence="1" type="ORF">ASZ90_016247</name>
</gene>
<protein>
    <submittedName>
        <fullName evidence="1">Uncharacterized protein</fullName>
    </submittedName>
</protein>
<accession>A0A0W8EZQ3</accession>
<sequence length="72" mass="7565">MPGILVQGKGSLVKGMGLEPVRADYAHSGGPMSLSCGQQYGFGPIMRRNRERAGTGHIMTADLQTDCIGSVT</sequence>
<evidence type="ECO:0000313" key="1">
    <source>
        <dbReference type="EMBL" id="KUG14116.1"/>
    </source>
</evidence>
<reference evidence="1" key="1">
    <citation type="journal article" date="2015" name="Proc. Natl. Acad. Sci. U.S.A.">
        <title>Networks of energetic and metabolic interactions define dynamics in microbial communities.</title>
        <authorList>
            <person name="Embree M."/>
            <person name="Liu J.K."/>
            <person name="Al-Bassam M.M."/>
            <person name="Zengler K."/>
        </authorList>
    </citation>
    <scope>NUCLEOTIDE SEQUENCE</scope>
</reference>